<dbReference type="STRING" id="34508.A0A4U5NF04"/>
<dbReference type="GO" id="GO:0005634">
    <property type="term" value="C:nucleus"/>
    <property type="evidence" value="ECO:0007669"/>
    <property type="project" value="UniProtKB-SubCell"/>
</dbReference>
<evidence type="ECO:0000256" key="4">
    <source>
        <dbReference type="ARBA" id="ARBA00022737"/>
    </source>
</evidence>
<keyword evidence="7" id="KW-0539">Nucleus</keyword>
<dbReference type="PANTHER" id="PTHR24409">
    <property type="entry name" value="ZINC FINGER PROTEIN 142"/>
    <property type="match status" value="1"/>
</dbReference>
<comment type="subcellular location">
    <subcellularLocation>
        <location evidence="1">Nucleus</location>
    </subcellularLocation>
</comment>
<evidence type="ECO:0000256" key="2">
    <source>
        <dbReference type="ARBA" id="ARBA00006991"/>
    </source>
</evidence>
<feature type="region of interest" description="Disordered" evidence="9">
    <location>
        <begin position="180"/>
        <end position="210"/>
    </location>
</feature>
<reference evidence="11" key="2">
    <citation type="journal article" date="2015" name="Genome Biol.">
        <title>Comparative genomics of Steinernema reveals deeply conserved gene regulatory networks.</title>
        <authorList>
            <person name="Dillman A.R."/>
            <person name="Macchietto M."/>
            <person name="Porter C.F."/>
            <person name="Rogers A."/>
            <person name="Williams B."/>
            <person name="Antoshechkin I."/>
            <person name="Lee M.M."/>
            <person name="Goodwin Z."/>
            <person name="Lu X."/>
            <person name="Lewis E.E."/>
            <person name="Goodrich-Blair H."/>
            <person name="Stock S.P."/>
            <person name="Adams B.J."/>
            <person name="Sternberg P.W."/>
            <person name="Mortazavi A."/>
        </authorList>
    </citation>
    <scope>NUCLEOTIDE SEQUENCE [LARGE SCALE GENOMIC DNA]</scope>
    <source>
        <strain evidence="11">ALL</strain>
    </source>
</reference>
<name>A0A4U5NF04_STECR</name>
<protein>
    <recommendedName>
        <fullName evidence="10">C2H2-type domain-containing protein</fullName>
    </recommendedName>
</protein>
<reference evidence="11" key="3">
    <citation type="journal article" date="2019" name="G3 (Bethesda)">
        <title>Hybrid Assembly of the Genome of the Entomopathogenic Nematode Steinernema carpocapsae Identifies the X-Chromosome.</title>
        <authorList>
            <person name="Serra L."/>
            <person name="Macchietto M."/>
            <person name="Macias-Munoz A."/>
            <person name="McGill C.J."/>
            <person name="Rodriguez I.M."/>
            <person name="Rodriguez B."/>
            <person name="Murad R."/>
            <person name="Mortazavi A."/>
        </authorList>
    </citation>
    <scope>NUCLEOTIDE SEQUENCE</scope>
    <source>
        <strain evidence="11">ALL</strain>
    </source>
</reference>
<dbReference type="InterPro" id="IPR013087">
    <property type="entry name" value="Znf_C2H2_type"/>
</dbReference>
<feature type="region of interest" description="Disordered" evidence="9">
    <location>
        <begin position="97"/>
        <end position="127"/>
    </location>
</feature>
<evidence type="ECO:0000256" key="8">
    <source>
        <dbReference type="PROSITE-ProRule" id="PRU00042"/>
    </source>
</evidence>
<dbReference type="GO" id="GO:0008270">
    <property type="term" value="F:zinc ion binding"/>
    <property type="evidence" value="ECO:0007669"/>
    <property type="project" value="UniProtKB-KW"/>
</dbReference>
<feature type="domain" description="C2H2-type" evidence="10">
    <location>
        <begin position="135"/>
        <end position="162"/>
    </location>
</feature>
<sequence>MAASADSYEALQCPICDCVYMESLWSLFSHIAQSHETFPIAALTFETLEQMKRFVPKSKVCIIRPAFAENGQPGEYLTALMPSQAIKVNSALSAEVSENRVNNQKMRKESESSGEEARGQRSPSISSELPSEVKYICMQCGEQISGFRSVAQHKALHHGTTAEEENAINTLVAISQMSTLKPPETENPTPEAPVSPPIKEENELPAVGPLRVRRPSARLAASKPRRSPNLAQFRASALTCTQCGRQFQNKCKLTRHIMDHKIATHPYRCPYKDCLQSYDNKNKFKSHLLRLHRDLSAAEFTRLLDQGDKESERLRKLEEKTGNQLRAGTNLDGILQSTLDRMIMGASLDISALKEGTLKEDVNVDLDKTN</sequence>
<feature type="domain" description="C2H2-type" evidence="10">
    <location>
        <begin position="238"/>
        <end position="270"/>
    </location>
</feature>
<dbReference type="GO" id="GO:0000981">
    <property type="term" value="F:DNA-binding transcription factor activity, RNA polymerase II-specific"/>
    <property type="evidence" value="ECO:0007669"/>
    <property type="project" value="TreeGrafter"/>
</dbReference>
<evidence type="ECO:0000256" key="1">
    <source>
        <dbReference type="ARBA" id="ARBA00004123"/>
    </source>
</evidence>
<evidence type="ECO:0000256" key="9">
    <source>
        <dbReference type="SAM" id="MobiDB-lite"/>
    </source>
</evidence>
<evidence type="ECO:0000313" key="11">
    <source>
        <dbReference type="EMBL" id="TKR81607.1"/>
    </source>
</evidence>
<dbReference type="GO" id="GO:0000977">
    <property type="term" value="F:RNA polymerase II transcription regulatory region sequence-specific DNA binding"/>
    <property type="evidence" value="ECO:0007669"/>
    <property type="project" value="TreeGrafter"/>
</dbReference>
<dbReference type="PROSITE" id="PS00028">
    <property type="entry name" value="ZINC_FINGER_C2H2_1"/>
    <property type="match status" value="3"/>
</dbReference>
<dbReference type="SMART" id="SM00355">
    <property type="entry name" value="ZnF_C2H2"/>
    <property type="match status" value="4"/>
</dbReference>
<keyword evidence="4" id="KW-0677">Repeat</keyword>
<evidence type="ECO:0000256" key="6">
    <source>
        <dbReference type="ARBA" id="ARBA00022833"/>
    </source>
</evidence>
<comment type="similarity">
    <text evidence="2">Belongs to the krueppel C2H2-type zinc-finger protein family.</text>
</comment>
<keyword evidence="6" id="KW-0862">Zinc</keyword>
<keyword evidence="3" id="KW-0479">Metal-binding</keyword>
<dbReference type="EMBL" id="AZBU02000004">
    <property type="protein sequence ID" value="TKR81607.1"/>
    <property type="molecule type" value="Genomic_DNA"/>
</dbReference>
<comment type="caution">
    <text evidence="11">The sequence shown here is derived from an EMBL/GenBank/DDBJ whole genome shotgun (WGS) entry which is preliminary data.</text>
</comment>
<evidence type="ECO:0000256" key="5">
    <source>
        <dbReference type="ARBA" id="ARBA00022771"/>
    </source>
</evidence>
<dbReference type="PANTHER" id="PTHR24409:SF331">
    <property type="entry name" value="ZINC FINGER PROTEIN 322A"/>
    <property type="match status" value="1"/>
</dbReference>
<dbReference type="Gene3D" id="3.30.160.60">
    <property type="entry name" value="Classic Zinc Finger"/>
    <property type="match status" value="1"/>
</dbReference>
<proteinExistence type="inferred from homology"/>
<feature type="compositionally biased region" description="Low complexity" evidence="9">
    <location>
        <begin position="180"/>
        <end position="189"/>
    </location>
</feature>
<evidence type="ECO:0000256" key="7">
    <source>
        <dbReference type="ARBA" id="ARBA00023242"/>
    </source>
</evidence>
<dbReference type="OrthoDB" id="5869062at2759"/>
<evidence type="ECO:0000256" key="3">
    <source>
        <dbReference type="ARBA" id="ARBA00022723"/>
    </source>
</evidence>
<gene>
    <name evidence="11" type="ORF">L596_015452</name>
</gene>
<accession>A0A4U5NF04</accession>
<keyword evidence="5 8" id="KW-0863">Zinc-finger</keyword>
<reference evidence="11" key="1">
    <citation type="submission" date="2013-11" db="EMBL/GenBank/DDBJ databases">
        <authorList>
            <person name="Sternberg P."/>
            <person name="Dillman A."/>
            <person name="Macchietto M."/>
        </authorList>
    </citation>
    <scope>NUCLEOTIDE SEQUENCE</scope>
    <source>
        <strain evidence="11">ALL</strain>
    </source>
</reference>
<dbReference type="AlphaFoldDB" id="A0A4U5NF04"/>
<organism evidence="11">
    <name type="scientific">Steinernema carpocapsae</name>
    <name type="common">Entomopathogenic nematode</name>
    <dbReference type="NCBI Taxonomy" id="34508"/>
    <lineage>
        <taxon>Eukaryota</taxon>
        <taxon>Metazoa</taxon>
        <taxon>Ecdysozoa</taxon>
        <taxon>Nematoda</taxon>
        <taxon>Chromadorea</taxon>
        <taxon>Rhabditida</taxon>
        <taxon>Tylenchina</taxon>
        <taxon>Panagrolaimomorpha</taxon>
        <taxon>Strongyloidoidea</taxon>
        <taxon>Steinernematidae</taxon>
        <taxon>Steinernema</taxon>
    </lineage>
</organism>
<feature type="compositionally biased region" description="Basic and acidic residues" evidence="9">
    <location>
        <begin position="106"/>
        <end position="119"/>
    </location>
</feature>
<dbReference type="PROSITE" id="PS50157">
    <property type="entry name" value="ZINC_FINGER_C2H2_2"/>
    <property type="match status" value="2"/>
</dbReference>
<evidence type="ECO:0000259" key="10">
    <source>
        <dbReference type="PROSITE" id="PS50157"/>
    </source>
</evidence>